<dbReference type="SUPFAM" id="SSF51126">
    <property type="entry name" value="Pectin lyase-like"/>
    <property type="match status" value="1"/>
</dbReference>
<organism evidence="5 6">
    <name type="scientific">Paspalum notatum var. saurae</name>
    <dbReference type="NCBI Taxonomy" id="547442"/>
    <lineage>
        <taxon>Eukaryota</taxon>
        <taxon>Viridiplantae</taxon>
        <taxon>Streptophyta</taxon>
        <taxon>Embryophyta</taxon>
        <taxon>Tracheophyta</taxon>
        <taxon>Spermatophyta</taxon>
        <taxon>Magnoliopsida</taxon>
        <taxon>Liliopsida</taxon>
        <taxon>Poales</taxon>
        <taxon>Poaceae</taxon>
        <taxon>PACMAD clade</taxon>
        <taxon>Panicoideae</taxon>
        <taxon>Andropogonodae</taxon>
        <taxon>Paspaleae</taxon>
        <taxon>Paspalinae</taxon>
        <taxon>Paspalum</taxon>
    </lineage>
</organism>
<gene>
    <name evidence="5" type="ORF">U9M48_018399</name>
</gene>
<dbReference type="InterPro" id="IPR051801">
    <property type="entry name" value="GH28_Enzymes"/>
</dbReference>
<evidence type="ECO:0000256" key="3">
    <source>
        <dbReference type="ARBA" id="ARBA00023295"/>
    </source>
</evidence>
<sequence length="505" mass="53601">HHLLLCACGCRRWCPRAVHPLSSLQKGFVARAMARRCPRGLLLAVAVVLAVAAGGARAQETCSGAVPAPPRRAARVSVASFGGAGDGRTLNTAAFARAVASIERRAAPGGAELYVPPGVWLTGPFNLTSRMTLFLARGAVIRATQVSQFLLCSLARHCSRPGDRLARAMGVLDTASWPLIEPLPSYGRGRELPGGRYISLIHGSGLQDVVITGENGTIDGQGSVWWDMWKKGTLPYTRPHLLELMSSSDIIVSNVVFQDSPFWNIHPVYCSNVVIRNVTVLAPHDSPNTDGIDPDSSSNVCIEDCYISTGDDAIAIKSGWDEYGIAYGRPSSGITVRRITASSPFAGFAVGSETSGGVENVLAEHLNFFSSGFGIHIKTNTGRGGFIRNVTVSDVTLDNVRYGLRIAGDVGGHPDERYNRSALPIVDALTIKNVQGQNIREAGLIKGIANSAFSRICLSNVKLSGSAPVRPWKCEAVSGGALDVQPSPCTELTYTSGTGFCTNSL</sequence>
<dbReference type="EMBL" id="CP144748">
    <property type="protein sequence ID" value="WVZ69640.1"/>
    <property type="molecule type" value="Genomic_DNA"/>
</dbReference>
<keyword evidence="6" id="KW-1185">Reference proteome</keyword>
<dbReference type="Pfam" id="PF00295">
    <property type="entry name" value="Glyco_hydro_28"/>
    <property type="match status" value="1"/>
</dbReference>
<dbReference type="SMART" id="SM00710">
    <property type="entry name" value="PbH1"/>
    <property type="match status" value="5"/>
</dbReference>
<dbReference type="AlphaFoldDB" id="A0AAQ3WQ98"/>
<evidence type="ECO:0000256" key="2">
    <source>
        <dbReference type="ARBA" id="ARBA00022801"/>
    </source>
</evidence>
<comment type="similarity">
    <text evidence="1 4">Belongs to the glycosyl hydrolase 28 family.</text>
</comment>
<evidence type="ECO:0000313" key="5">
    <source>
        <dbReference type="EMBL" id="WVZ69640.1"/>
    </source>
</evidence>
<evidence type="ECO:0008006" key="7">
    <source>
        <dbReference type="Google" id="ProtNLM"/>
    </source>
</evidence>
<dbReference type="InterPro" id="IPR011050">
    <property type="entry name" value="Pectin_lyase_fold/virulence"/>
</dbReference>
<dbReference type="InterPro" id="IPR006626">
    <property type="entry name" value="PbH1"/>
</dbReference>
<keyword evidence="2 4" id="KW-0378">Hydrolase</keyword>
<proteinExistence type="inferred from homology"/>
<reference evidence="5 6" key="1">
    <citation type="submission" date="2024-02" db="EMBL/GenBank/DDBJ databases">
        <title>High-quality chromosome-scale genome assembly of Pensacola bahiagrass (Paspalum notatum Flugge var. saurae).</title>
        <authorList>
            <person name="Vega J.M."/>
            <person name="Podio M."/>
            <person name="Orjuela J."/>
            <person name="Siena L.A."/>
            <person name="Pessino S.C."/>
            <person name="Combes M.C."/>
            <person name="Mariac C."/>
            <person name="Albertini E."/>
            <person name="Pupilli F."/>
            <person name="Ortiz J.P.A."/>
            <person name="Leblanc O."/>
        </authorList>
    </citation>
    <scope>NUCLEOTIDE SEQUENCE [LARGE SCALE GENOMIC DNA]</scope>
    <source>
        <strain evidence="5">R1</strain>
        <tissue evidence="5">Leaf</tissue>
    </source>
</reference>
<accession>A0AAQ3WQ98</accession>
<dbReference type="PANTHER" id="PTHR31339">
    <property type="entry name" value="PECTIN LYASE-RELATED"/>
    <property type="match status" value="1"/>
</dbReference>
<dbReference type="InterPro" id="IPR000743">
    <property type="entry name" value="Glyco_hydro_28"/>
</dbReference>
<feature type="non-terminal residue" evidence="5">
    <location>
        <position position="505"/>
    </location>
</feature>
<dbReference type="Proteomes" id="UP001341281">
    <property type="component" value="Chromosome 04"/>
</dbReference>
<dbReference type="GO" id="GO:0004650">
    <property type="term" value="F:polygalacturonase activity"/>
    <property type="evidence" value="ECO:0007669"/>
    <property type="project" value="InterPro"/>
</dbReference>
<name>A0AAQ3WQ98_PASNO</name>
<keyword evidence="3 4" id="KW-0326">Glycosidase</keyword>
<evidence type="ECO:0000256" key="1">
    <source>
        <dbReference type="ARBA" id="ARBA00008834"/>
    </source>
</evidence>
<dbReference type="PANTHER" id="PTHR31339:SF16">
    <property type="entry name" value="OS01G0618900 PROTEIN"/>
    <property type="match status" value="1"/>
</dbReference>
<evidence type="ECO:0000256" key="4">
    <source>
        <dbReference type="RuleBase" id="RU361169"/>
    </source>
</evidence>
<dbReference type="GO" id="GO:0005975">
    <property type="term" value="P:carbohydrate metabolic process"/>
    <property type="evidence" value="ECO:0007669"/>
    <property type="project" value="InterPro"/>
</dbReference>
<evidence type="ECO:0000313" key="6">
    <source>
        <dbReference type="Proteomes" id="UP001341281"/>
    </source>
</evidence>
<dbReference type="Gene3D" id="2.160.20.10">
    <property type="entry name" value="Single-stranded right-handed beta-helix, Pectin lyase-like"/>
    <property type="match status" value="1"/>
</dbReference>
<dbReference type="InterPro" id="IPR012334">
    <property type="entry name" value="Pectin_lyas_fold"/>
</dbReference>
<protein>
    <recommendedName>
        <fullName evidence="7">Pectin lyase-like superfamily protein</fullName>
    </recommendedName>
</protein>